<dbReference type="PANTHER" id="PTHR33507:SF3">
    <property type="entry name" value="INNER MEMBRANE PROTEIN YBBJ"/>
    <property type="match status" value="1"/>
</dbReference>
<comment type="subcellular location">
    <subcellularLocation>
        <location evidence="1">Membrane</location>
        <topology evidence="1">Multi-pass membrane protein</topology>
    </subcellularLocation>
</comment>
<dbReference type="GO" id="GO:0006508">
    <property type="term" value="P:proteolysis"/>
    <property type="evidence" value="ECO:0007669"/>
    <property type="project" value="UniProtKB-KW"/>
</dbReference>
<evidence type="ECO:0000256" key="5">
    <source>
        <dbReference type="SAM" id="Phobius"/>
    </source>
</evidence>
<dbReference type="GO" id="GO:0008233">
    <property type="term" value="F:peptidase activity"/>
    <property type="evidence" value="ECO:0007669"/>
    <property type="project" value="UniProtKB-KW"/>
</dbReference>
<organism evidence="7 8">
    <name type="scientific">Micrococcus cohnii</name>
    <dbReference type="NCBI Taxonomy" id="993416"/>
    <lineage>
        <taxon>Bacteria</taxon>
        <taxon>Bacillati</taxon>
        <taxon>Actinomycetota</taxon>
        <taxon>Actinomycetes</taxon>
        <taxon>Micrococcales</taxon>
        <taxon>Micrococcaceae</taxon>
        <taxon>Micrococcus</taxon>
    </lineage>
</organism>
<dbReference type="Proteomes" id="UP000540191">
    <property type="component" value="Unassembled WGS sequence"/>
</dbReference>
<keyword evidence="7" id="KW-0378">Hydrolase</keyword>
<dbReference type="SUPFAM" id="SSF141322">
    <property type="entry name" value="NfeD domain-like"/>
    <property type="match status" value="1"/>
</dbReference>
<feature type="transmembrane region" description="Helical" evidence="5">
    <location>
        <begin position="51"/>
        <end position="69"/>
    </location>
</feature>
<dbReference type="InterPro" id="IPR052165">
    <property type="entry name" value="Membrane_assoc_protease"/>
</dbReference>
<evidence type="ECO:0000256" key="1">
    <source>
        <dbReference type="ARBA" id="ARBA00004141"/>
    </source>
</evidence>
<evidence type="ECO:0000256" key="3">
    <source>
        <dbReference type="ARBA" id="ARBA00022989"/>
    </source>
</evidence>
<dbReference type="PANTHER" id="PTHR33507">
    <property type="entry name" value="INNER MEMBRANE PROTEIN YBBJ"/>
    <property type="match status" value="1"/>
</dbReference>
<dbReference type="RefSeq" id="WP_158495927.1">
    <property type="nucleotide sequence ID" value="NZ_JACHNA010000001.1"/>
</dbReference>
<sequence>MEWIEAGSWWMWLVAALVLAGIEILLLDLLFLMLAAGALGGMVASLLGAPLAIQAIVFAVVSLGMLAAVRPVALRHLRQSTPESVSYLESLPGRRLQADSPVDGRDGRIRLDGEVWSARVEPGHPDVAPGTQVDIVAVDGASLIVRPVPSIDWDSPDSAAH</sequence>
<comment type="caution">
    <text evidence="7">The sequence shown here is derived from an EMBL/GenBank/DDBJ whole genome shotgun (WGS) entry which is preliminary data.</text>
</comment>
<keyword evidence="8" id="KW-1185">Reference proteome</keyword>
<gene>
    <name evidence="7" type="ORF">HDA30_000776</name>
</gene>
<evidence type="ECO:0000256" key="2">
    <source>
        <dbReference type="ARBA" id="ARBA00022692"/>
    </source>
</evidence>
<dbReference type="InterPro" id="IPR002810">
    <property type="entry name" value="NfeD-like_C"/>
</dbReference>
<evidence type="ECO:0000313" key="7">
    <source>
        <dbReference type="EMBL" id="MBB4735268.1"/>
    </source>
</evidence>
<proteinExistence type="predicted"/>
<feature type="transmembrane region" description="Helical" evidence="5">
    <location>
        <begin position="12"/>
        <end position="39"/>
    </location>
</feature>
<protein>
    <submittedName>
        <fullName evidence="7">Membrane protein implicated in regulation of membrane protease activity</fullName>
    </submittedName>
</protein>
<keyword evidence="3 5" id="KW-1133">Transmembrane helix</keyword>
<dbReference type="InterPro" id="IPR012340">
    <property type="entry name" value="NA-bd_OB-fold"/>
</dbReference>
<evidence type="ECO:0000259" key="6">
    <source>
        <dbReference type="Pfam" id="PF01957"/>
    </source>
</evidence>
<reference evidence="7 8" key="1">
    <citation type="submission" date="2020-08" db="EMBL/GenBank/DDBJ databases">
        <title>Sequencing the genomes of 1000 actinobacteria strains.</title>
        <authorList>
            <person name="Klenk H.-P."/>
        </authorList>
    </citation>
    <scope>NUCLEOTIDE SEQUENCE [LARGE SCALE GENOMIC DNA]</scope>
    <source>
        <strain evidence="7 8">DSM 23974</strain>
    </source>
</reference>
<dbReference type="Pfam" id="PF01957">
    <property type="entry name" value="NfeD"/>
    <property type="match status" value="1"/>
</dbReference>
<dbReference type="GO" id="GO:0005886">
    <property type="term" value="C:plasma membrane"/>
    <property type="evidence" value="ECO:0007669"/>
    <property type="project" value="TreeGrafter"/>
</dbReference>
<name>A0A7W7GN92_9MICC</name>
<accession>A0A7W7GN92</accession>
<dbReference type="AlphaFoldDB" id="A0A7W7GN92"/>
<keyword evidence="4 5" id="KW-0472">Membrane</keyword>
<keyword evidence="2 5" id="KW-0812">Transmembrane</keyword>
<dbReference type="Gene3D" id="2.40.50.140">
    <property type="entry name" value="Nucleic acid-binding proteins"/>
    <property type="match status" value="1"/>
</dbReference>
<dbReference type="EMBL" id="JACHNA010000001">
    <property type="protein sequence ID" value="MBB4735268.1"/>
    <property type="molecule type" value="Genomic_DNA"/>
</dbReference>
<keyword evidence="7" id="KW-0645">Protease</keyword>
<evidence type="ECO:0000313" key="8">
    <source>
        <dbReference type="Proteomes" id="UP000540191"/>
    </source>
</evidence>
<feature type="domain" description="NfeD-like C-terminal" evidence="6">
    <location>
        <begin position="89"/>
        <end position="147"/>
    </location>
</feature>
<evidence type="ECO:0000256" key="4">
    <source>
        <dbReference type="ARBA" id="ARBA00023136"/>
    </source>
</evidence>